<feature type="region of interest" description="Disordered" evidence="13">
    <location>
        <begin position="81"/>
        <end position="154"/>
    </location>
</feature>
<evidence type="ECO:0000256" key="12">
    <source>
        <dbReference type="SAM" id="Coils"/>
    </source>
</evidence>
<dbReference type="GO" id="GO:0016818">
    <property type="term" value="F:hydrolase activity, acting on acid anhydrides, in phosphorus-containing anhydrides"/>
    <property type="evidence" value="ECO:0007669"/>
    <property type="project" value="InterPro"/>
</dbReference>
<dbReference type="SMART" id="SM00910">
    <property type="entry name" value="HIRAN"/>
    <property type="match status" value="1"/>
</dbReference>
<reference evidence="17" key="2">
    <citation type="submission" date="2021-10" db="EMBL/GenBank/DDBJ databases">
        <title>Phylogenomics reveals ancestral predisposition of the termite-cultivated fungus Termitomyces towards a domesticated lifestyle.</title>
        <authorList>
            <person name="Auxier B."/>
            <person name="Grum-Grzhimaylo A."/>
            <person name="Cardenas M.E."/>
            <person name="Lodge J.D."/>
            <person name="Laessoe T."/>
            <person name="Pedersen O."/>
            <person name="Smith M.E."/>
            <person name="Kuyper T.W."/>
            <person name="Franco-Molano E.A."/>
            <person name="Baroni T.J."/>
            <person name="Aanen D.K."/>
        </authorList>
    </citation>
    <scope>NUCLEOTIDE SEQUENCE</scope>
    <source>
        <strain evidence="17">D49</strain>
    </source>
</reference>
<dbReference type="Gene3D" id="3.40.50.10810">
    <property type="entry name" value="Tandem AAA-ATPase domain"/>
    <property type="match status" value="1"/>
</dbReference>
<comment type="similarity">
    <text evidence="2">Belongs to the SNF2/RAD54 helicase family.</text>
</comment>
<keyword evidence="8" id="KW-0862">Zinc</keyword>
<name>A0A9P7K3L0_9AGAR</name>
<evidence type="ECO:0000256" key="8">
    <source>
        <dbReference type="ARBA" id="ARBA00022833"/>
    </source>
</evidence>
<feature type="domain" description="RING-type" evidence="15">
    <location>
        <begin position="749"/>
        <end position="787"/>
    </location>
</feature>
<feature type="domain" description="PARP-type" evidence="14">
    <location>
        <begin position="25"/>
        <end position="74"/>
    </location>
</feature>
<dbReference type="PROSITE" id="PS50089">
    <property type="entry name" value="ZF_RING_2"/>
    <property type="match status" value="1"/>
</dbReference>
<dbReference type="InterPro" id="IPR049730">
    <property type="entry name" value="SNF2/RAD54-like_C"/>
</dbReference>
<dbReference type="PROSITE" id="PS00518">
    <property type="entry name" value="ZF_RING_1"/>
    <property type="match status" value="1"/>
</dbReference>
<feature type="region of interest" description="Disordered" evidence="13">
    <location>
        <begin position="897"/>
        <end position="922"/>
    </location>
</feature>
<dbReference type="InterPro" id="IPR001510">
    <property type="entry name" value="Znf_PARP"/>
</dbReference>
<dbReference type="InterPro" id="IPR000330">
    <property type="entry name" value="SNF2_N"/>
</dbReference>
<feature type="domain" description="Helicase ATP-binding" evidence="16">
    <location>
        <begin position="411"/>
        <end position="608"/>
    </location>
</feature>
<dbReference type="GO" id="GO:0005634">
    <property type="term" value="C:nucleus"/>
    <property type="evidence" value="ECO:0007669"/>
    <property type="project" value="UniProtKB-SubCell"/>
</dbReference>
<keyword evidence="18" id="KW-1185">Reference proteome</keyword>
<dbReference type="Pfam" id="PF08797">
    <property type="entry name" value="HIRAN"/>
    <property type="match status" value="1"/>
</dbReference>
<evidence type="ECO:0000256" key="7">
    <source>
        <dbReference type="ARBA" id="ARBA00022806"/>
    </source>
</evidence>
<dbReference type="GO" id="GO:0006281">
    <property type="term" value="P:DNA repair"/>
    <property type="evidence" value="ECO:0007669"/>
    <property type="project" value="TreeGrafter"/>
</dbReference>
<dbReference type="PROSITE" id="PS51192">
    <property type="entry name" value="HELICASE_ATP_BIND_1"/>
    <property type="match status" value="1"/>
</dbReference>
<comment type="caution">
    <text evidence="17">The sequence shown here is derived from an EMBL/GenBank/DDBJ whole genome shotgun (WGS) entry which is preliminary data.</text>
</comment>
<keyword evidence="7" id="KW-0347">Helicase</keyword>
<dbReference type="InterPro" id="IPR017907">
    <property type="entry name" value="Znf_RING_CS"/>
</dbReference>
<gene>
    <name evidence="17" type="ORF">H0H81_011022</name>
</gene>
<dbReference type="Pfam" id="PF00271">
    <property type="entry name" value="Helicase_C"/>
    <property type="match status" value="1"/>
</dbReference>
<accession>A0A9P7K3L0</accession>
<dbReference type="AlphaFoldDB" id="A0A9P7K3L0"/>
<feature type="compositionally biased region" description="Polar residues" evidence="13">
    <location>
        <begin position="123"/>
        <end position="139"/>
    </location>
</feature>
<dbReference type="InterPro" id="IPR014001">
    <property type="entry name" value="Helicase_ATP-bd"/>
</dbReference>
<dbReference type="InterPro" id="IPR018957">
    <property type="entry name" value="Znf_C3HC4_RING-type"/>
</dbReference>
<dbReference type="SUPFAM" id="SSF52540">
    <property type="entry name" value="P-loop containing nucleoside triphosphate hydrolases"/>
    <property type="match status" value="3"/>
</dbReference>
<dbReference type="Pfam" id="PF00097">
    <property type="entry name" value="zf-C3HC4"/>
    <property type="match status" value="1"/>
</dbReference>
<dbReference type="SUPFAM" id="SSF57850">
    <property type="entry name" value="RING/U-box"/>
    <property type="match status" value="1"/>
</dbReference>
<protein>
    <submittedName>
        <fullName evidence="17">Uncharacterized protein</fullName>
    </submittedName>
</protein>
<evidence type="ECO:0000259" key="16">
    <source>
        <dbReference type="PROSITE" id="PS51192"/>
    </source>
</evidence>
<dbReference type="PROSITE" id="PS50064">
    <property type="entry name" value="ZF_PARP_2"/>
    <property type="match status" value="1"/>
</dbReference>
<evidence type="ECO:0000256" key="6">
    <source>
        <dbReference type="ARBA" id="ARBA00022801"/>
    </source>
</evidence>
<evidence type="ECO:0000313" key="18">
    <source>
        <dbReference type="Proteomes" id="UP000717328"/>
    </source>
</evidence>
<dbReference type="SMART" id="SM01336">
    <property type="entry name" value="zf-PARP"/>
    <property type="match status" value="1"/>
</dbReference>
<sequence>MPLSQGSPMDIGTLRYGVAMTGEFGETVEWRHWGCVTPATINQLAAINLDDINGFKSLIPQDQQKIRLAISLRRIDPSDIPDSAKAKVIPSTLTNERPSQKKRKAEQERAMASQGGSSRPEATISSTSRLRPTLPTASQLAEDEKVEEPPEEEVRDELYCTMNTNVVGIQYYKGLVGPGEEVMLIREPQNPYDKNAIQVKNVSQTQVGHLPKAVAAKLASLMDQRLVTVEGVINDGNLTGRSGYTLSISSPSTTVSNSWAVSSGYGRHGGGMSAQPSGALGVAIPQREALRKQEALLKQQEALQKAAELRQMLSTLEKVDDEGRRSSLLDTLCSTDDVLNLPLHPNPPGIKNGDLTVDLLKHQSQALQWCVEREYPTLPKMESDKPVQFWLSRKNGNKHYYYNIATKTPQEEAPLLGRGALCADAMGLGKTLTMLALILATKNDIPQDFSNSTLIVAPLSVLSNWEKQVIDHCTAGSLSMCTYYNTTRSTSASELAKFDVVITTYQTVAGEHPDGARDGPVKKKKKTERSLFDMQWKVGPLIPMNDAILRANTQRIILDEGHTIRNPKTKMAKAVCGLNAQRRWVLTGTPIINSPRDLRSILTFLQICRPLDNEEFYKRLLLRPLKDGAPSGVELLREVQVEMIIVPVTLSDEARTLYDNVEELSKKRFENFMNRGTGSLVQSNVLSMLTRMRQLALHPGLVPANYLEELRKMGSEDEASSHQTTQLTAAEILRLRGLLARALEDFEECPICFCVMNDARITSCGHMFCFPCITEVISRDPKCPMDRRVIGMGDLYEPPPPTDLTQVPIRREEELDTSGIRGGSSAKIDQLVHLLKLTPGSEKSLVFSQFTSFLDKIAETLEAEGIPFCRLDGQMSAKRRQETIAQFSIPIAADLDSSSDDLSLSSNLTSRDSDDYMDEDDDEDDEFIVDKDDHSIFSGKRKANKKTKAKGKGRMSASGTPGENPKVMLLSLKAEGIESQAIDRVNRIGQNKPVHVYQIIAENTVESKVIEIQERKKQLIQQAFSGIKRTETQRHQREARLQGGVPISAVMLLQLT</sequence>
<evidence type="ECO:0000256" key="11">
    <source>
        <dbReference type="PROSITE-ProRule" id="PRU00175"/>
    </source>
</evidence>
<dbReference type="Gene3D" id="3.30.1740.10">
    <property type="entry name" value="Zinc finger, PARP-type"/>
    <property type="match status" value="1"/>
</dbReference>
<dbReference type="Gene3D" id="3.30.40.10">
    <property type="entry name" value="Zinc/RING finger domain, C3HC4 (zinc finger)"/>
    <property type="match status" value="1"/>
</dbReference>
<dbReference type="GO" id="GO:0005524">
    <property type="term" value="F:ATP binding"/>
    <property type="evidence" value="ECO:0007669"/>
    <property type="project" value="UniProtKB-KW"/>
</dbReference>
<dbReference type="InterPro" id="IPR038718">
    <property type="entry name" value="SNF2-like_sf"/>
</dbReference>
<dbReference type="Gene3D" id="3.40.50.300">
    <property type="entry name" value="P-loop containing nucleotide triphosphate hydrolases"/>
    <property type="match status" value="1"/>
</dbReference>
<evidence type="ECO:0000256" key="9">
    <source>
        <dbReference type="ARBA" id="ARBA00022840"/>
    </source>
</evidence>
<evidence type="ECO:0000313" key="17">
    <source>
        <dbReference type="EMBL" id="KAG5635503.1"/>
    </source>
</evidence>
<keyword evidence="10" id="KW-0539">Nucleus</keyword>
<dbReference type="Gene3D" id="3.30.70.2330">
    <property type="match status" value="1"/>
</dbReference>
<evidence type="ECO:0000256" key="5">
    <source>
        <dbReference type="ARBA" id="ARBA00022771"/>
    </source>
</evidence>
<dbReference type="OrthoDB" id="448448at2759"/>
<dbReference type="InterPro" id="IPR001650">
    <property type="entry name" value="Helicase_C-like"/>
</dbReference>
<dbReference type="GO" id="GO:0008270">
    <property type="term" value="F:zinc ion binding"/>
    <property type="evidence" value="ECO:0007669"/>
    <property type="project" value="UniProtKB-KW"/>
</dbReference>
<dbReference type="CDD" id="cd18793">
    <property type="entry name" value="SF2_C_SNF"/>
    <property type="match status" value="1"/>
</dbReference>
<organism evidence="17 18">
    <name type="scientific">Sphagnurus paluster</name>
    <dbReference type="NCBI Taxonomy" id="117069"/>
    <lineage>
        <taxon>Eukaryota</taxon>
        <taxon>Fungi</taxon>
        <taxon>Dikarya</taxon>
        <taxon>Basidiomycota</taxon>
        <taxon>Agaricomycotina</taxon>
        <taxon>Agaricomycetes</taxon>
        <taxon>Agaricomycetidae</taxon>
        <taxon>Agaricales</taxon>
        <taxon>Tricholomatineae</taxon>
        <taxon>Lyophyllaceae</taxon>
        <taxon>Sphagnurus</taxon>
    </lineage>
</organism>
<evidence type="ECO:0000256" key="13">
    <source>
        <dbReference type="SAM" id="MobiDB-lite"/>
    </source>
</evidence>
<dbReference type="InterPro" id="IPR050628">
    <property type="entry name" value="SNF2_RAD54_helicase_TF"/>
</dbReference>
<dbReference type="GO" id="GO:0008094">
    <property type="term" value="F:ATP-dependent activity, acting on DNA"/>
    <property type="evidence" value="ECO:0007669"/>
    <property type="project" value="TreeGrafter"/>
</dbReference>
<evidence type="ECO:0000259" key="14">
    <source>
        <dbReference type="PROSITE" id="PS50064"/>
    </source>
</evidence>
<feature type="compositionally biased region" description="Acidic residues" evidence="13">
    <location>
        <begin position="144"/>
        <end position="154"/>
    </location>
</feature>
<keyword evidence="3" id="KW-0479">Metal-binding</keyword>
<keyword evidence="9" id="KW-0067">ATP-binding</keyword>
<dbReference type="InterPro" id="IPR036957">
    <property type="entry name" value="Znf_PARP_sf"/>
</dbReference>
<dbReference type="Proteomes" id="UP000717328">
    <property type="component" value="Unassembled WGS sequence"/>
</dbReference>
<evidence type="ECO:0000256" key="2">
    <source>
        <dbReference type="ARBA" id="ARBA00007025"/>
    </source>
</evidence>
<feature type="region of interest" description="Disordered" evidence="13">
    <location>
        <begin position="939"/>
        <end position="964"/>
    </location>
</feature>
<dbReference type="GO" id="GO:0003677">
    <property type="term" value="F:DNA binding"/>
    <property type="evidence" value="ECO:0007669"/>
    <property type="project" value="InterPro"/>
</dbReference>
<dbReference type="GO" id="GO:0004386">
    <property type="term" value="F:helicase activity"/>
    <property type="evidence" value="ECO:0007669"/>
    <property type="project" value="UniProtKB-KW"/>
</dbReference>
<keyword evidence="5 11" id="KW-0863">Zinc-finger</keyword>
<dbReference type="PANTHER" id="PTHR45626:SF17">
    <property type="entry name" value="HELICASE-LIKE TRANSCRIPTION FACTOR"/>
    <property type="match status" value="1"/>
</dbReference>
<keyword evidence="4" id="KW-0547">Nucleotide-binding</keyword>
<evidence type="ECO:0000256" key="4">
    <source>
        <dbReference type="ARBA" id="ARBA00022741"/>
    </source>
</evidence>
<evidence type="ECO:0000259" key="15">
    <source>
        <dbReference type="PROSITE" id="PS50089"/>
    </source>
</evidence>
<reference evidence="17" key="1">
    <citation type="submission" date="2021-02" db="EMBL/GenBank/DDBJ databases">
        <authorList>
            <person name="Nieuwenhuis M."/>
            <person name="Van De Peppel L.J.J."/>
        </authorList>
    </citation>
    <scope>NUCLEOTIDE SEQUENCE</scope>
    <source>
        <strain evidence="17">D49</strain>
    </source>
</reference>
<dbReference type="SUPFAM" id="SSF57716">
    <property type="entry name" value="Glucocorticoid receptor-like (DNA-binding domain)"/>
    <property type="match status" value="1"/>
</dbReference>
<proteinExistence type="inferred from homology"/>
<dbReference type="SMART" id="SM00184">
    <property type="entry name" value="RING"/>
    <property type="match status" value="1"/>
</dbReference>
<feature type="coiled-coil region" evidence="12">
    <location>
        <begin position="290"/>
        <end position="319"/>
    </location>
</feature>
<dbReference type="SMART" id="SM00487">
    <property type="entry name" value="DEXDc"/>
    <property type="match status" value="1"/>
</dbReference>
<dbReference type="Pfam" id="PF00176">
    <property type="entry name" value="SNF2-rel_dom"/>
    <property type="match status" value="1"/>
</dbReference>
<dbReference type="InterPro" id="IPR013083">
    <property type="entry name" value="Znf_RING/FYVE/PHD"/>
</dbReference>
<comment type="subcellular location">
    <subcellularLocation>
        <location evidence="1">Nucleus</location>
    </subcellularLocation>
</comment>
<keyword evidence="12" id="KW-0175">Coiled coil</keyword>
<evidence type="ECO:0000256" key="1">
    <source>
        <dbReference type="ARBA" id="ARBA00004123"/>
    </source>
</evidence>
<feature type="compositionally biased region" description="Low complexity" evidence="13">
    <location>
        <begin position="897"/>
        <end position="910"/>
    </location>
</feature>
<dbReference type="PANTHER" id="PTHR45626">
    <property type="entry name" value="TRANSCRIPTION TERMINATION FACTOR 2-RELATED"/>
    <property type="match status" value="1"/>
</dbReference>
<keyword evidence="6" id="KW-0378">Hydrolase</keyword>
<dbReference type="InterPro" id="IPR001841">
    <property type="entry name" value="Znf_RING"/>
</dbReference>
<dbReference type="InterPro" id="IPR014905">
    <property type="entry name" value="HIRAN"/>
</dbReference>
<evidence type="ECO:0000256" key="3">
    <source>
        <dbReference type="ARBA" id="ARBA00022723"/>
    </source>
</evidence>
<dbReference type="EMBL" id="JABCKI010006076">
    <property type="protein sequence ID" value="KAG5635503.1"/>
    <property type="molecule type" value="Genomic_DNA"/>
</dbReference>
<dbReference type="InterPro" id="IPR027417">
    <property type="entry name" value="P-loop_NTPase"/>
</dbReference>
<evidence type="ECO:0000256" key="10">
    <source>
        <dbReference type="ARBA" id="ARBA00023242"/>
    </source>
</evidence>
<feature type="compositionally biased region" description="Basic residues" evidence="13">
    <location>
        <begin position="939"/>
        <end position="953"/>
    </location>
</feature>